<dbReference type="EMBL" id="MFZO01000050">
    <property type="protein sequence ID" value="OGK23245.1"/>
    <property type="molecule type" value="Genomic_DNA"/>
</dbReference>
<dbReference type="Proteomes" id="UP000177913">
    <property type="component" value="Unassembled WGS sequence"/>
</dbReference>
<accession>A0A1F7GWP8</accession>
<comment type="caution">
    <text evidence="2">The sequence shown here is derived from an EMBL/GenBank/DDBJ whole genome shotgun (WGS) entry which is preliminary data.</text>
</comment>
<reference evidence="2 3" key="1">
    <citation type="journal article" date="2016" name="Nat. Commun.">
        <title>Thousands of microbial genomes shed light on interconnected biogeochemical processes in an aquifer system.</title>
        <authorList>
            <person name="Anantharaman K."/>
            <person name="Brown C.T."/>
            <person name="Hug L.A."/>
            <person name="Sharon I."/>
            <person name="Castelle C.J."/>
            <person name="Probst A.J."/>
            <person name="Thomas B.C."/>
            <person name="Singh A."/>
            <person name="Wilkins M.J."/>
            <person name="Karaoz U."/>
            <person name="Brodie E.L."/>
            <person name="Williams K.H."/>
            <person name="Hubbard S.S."/>
            <person name="Banfield J.F."/>
        </authorList>
    </citation>
    <scope>NUCLEOTIDE SEQUENCE [LARGE SCALE GENOMIC DNA]</scope>
</reference>
<evidence type="ECO:0000313" key="2">
    <source>
        <dbReference type="EMBL" id="OGK23245.1"/>
    </source>
</evidence>
<protein>
    <submittedName>
        <fullName evidence="2">Uncharacterized protein</fullName>
    </submittedName>
</protein>
<proteinExistence type="predicted"/>
<evidence type="ECO:0000313" key="3">
    <source>
        <dbReference type="Proteomes" id="UP000177913"/>
    </source>
</evidence>
<evidence type="ECO:0000256" key="1">
    <source>
        <dbReference type="SAM" id="Phobius"/>
    </source>
</evidence>
<keyword evidence="1" id="KW-0812">Transmembrane</keyword>
<name>A0A1F7GWP8_9BACT</name>
<feature type="transmembrane region" description="Helical" evidence="1">
    <location>
        <begin position="128"/>
        <end position="148"/>
    </location>
</feature>
<gene>
    <name evidence="2" type="ORF">A3C25_04415</name>
</gene>
<dbReference type="AlphaFoldDB" id="A0A1F7GWP8"/>
<keyword evidence="1" id="KW-1133">Transmembrane helix</keyword>
<keyword evidence="1" id="KW-0472">Membrane</keyword>
<sequence>MFCPNCKEKMNEDVVDSQLILHCSNCGGTFFQENGINRISLISSQNLASDKKINEISTADKLCPRDQTILVPLRSEESIPQDVILLRCDTCHGIFTHPNDLVIFKKAQSIKIDYFKIWGIPLPSIKSIAAISLLLFVSVISLMTYSGWQRQNIYRIQAEDLIQKIFVTTSNRYLFISFKTLSPLKSRIIFTDLTTNQTVEKIMTGKMEIFHQLTTADVNIQDEIYYQIILTDEKGKETKTEIKELIVSQTH</sequence>
<organism evidence="2 3">
    <name type="scientific">Candidatus Roizmanbacteria bacterium RIFCSPHIGHO2_02_FULL_38_11</name>
    <dbReference type="NCBI Taxonomy" id="1802039"/>
    <lineage>
        <taxon>Bacteria</taxon>
        <taxon>Candidatus Roizmaniibacteriota</taxon>
    </lineage>
</organism>